<name>A0A0E2BM47_9LEPT</name>
<evidence type="ECO:0000313" key="2">
    <source>
        <dbReference type="EMBL" id="EKO32355.1"/>
    </source>
</evidence>
<gene>
    <name evidence="2" type="ORF">LEP1GSC179_0860</name>
</gene>
<evidence type="ECO:0000259" key="1">
    <source>
        <dbReference type="Pfam" id="PF25302"/>
    </source>
</evidence>
<protein>
    <recommendedName>
        <fullName evidence="1">NAD glycohydrolase translocation F5/8 type C domain-containing protein</fullName>
    </recommendedName>
</protein>
<keyword evidence="3" id="KW-1185">Reference proteome</keyword>
<dbReference type="Proteomes" id="UP000006329">
    <property type="component" value="Unassembled WGS sequence"/>
</dbReference>
<reference evidence="2" key="1">
    <citation type="submission" date="2012-10" db="EMBL/GenBank/DDBJ databases">
        <authorList>
            <person name="Harkins D.M."/>
            <person name="Durkin A.S."/>
            <person name="Brinkac L.M."/>
            <person name="Haft D.H."/>
            <person name="Selengut J.D."/>
            <person name="Sanka R."/>
            <person name="DePew J."/>
            <person name="Purushe J."/>
            <person name="Matthias M.A."/>
            <person name="Vinetz J.M."/>
            <person name="Sutton G.G."/>
            <person name="Nierman W.C."/>
            <person name="Fouts D.E."/>
        </authorList>
    </citation>
    <scope>NUCLEOTIDE SEQUENCE [LARGE SCALE GENOMIC DNA]</scope>
    <source>
        <strain evidence="2">MOR084</strain>
    </source>
</reference>
<evidence type="ECO:0000313" key="3">
    <source>
        <dbReference type="Proteomes" id="UP000006329"/>
    </source>
</evidence>
<feature type="domain" description="NAD glycohydrolase translocation F5/8 type C" evidence="1">
    <location>
        <begin position="105"/>
        <end position="253"/>
    </location>
</feature>
<dbReference type="NCBIfam" id="NF047619">
    <property type="entry name" value="NADase_discoid"/>
    <property type="match status" value="1"/>
</dbReference>
<proteinExistence type="predicted"/>
<sequence length="254" mass="28418">MKLQALIIFGLITVGLYSQEYDRRECKVDSNKNLKAYIENGKIPSLNLGMAKAFRNAKDADGYEIGFTGNWSTSILAPNVTLPKLPKQQNFDNEKLFVKYDNLTCKYSPYYAMDGDPSTAWSEGVDGDGIGEVLLTFVDVRKKIKIWTGYGRSEEIFKNNNRPKDVTLYIFEALNTSDGTISITLQNLVLRGQVEYTLKDENGYQEISLPKVKLVGSKGTVGNSGDRFTVLGIKINSVYKGEKYQDTLISEVSN</sequence>
<dbReference type="InterPro" id="IPR057561">
    <property type="entry name" value="NADase_transloc"/>
</dbReference>
<dbReference type="AlphaFoldDB" id="A0A0E2BM47"/>
<organism evidence="2 3">
    <name type="scientific">Leptospira santarosai str. MOR084</name>
    <dbReference type="NCBI Taxonomy" id="1049984"/>
    <lineage>
        <taxon>Bacteria</taxon>
        <taxon>Pseudomonadati</taxon>
        <taxon>Spirochaetota</taxon>
        <taxon>Spirochaetia</taxon>
        <taxon>Leptospirales</taxon>
        <taxon>Leptospiraceae</taxon>
        <taxon>Leptospira</taxon>
    </lineage>
</organism>
<accession>A0A0E2BM47</accession>
<dbReference type="RefSeq" id="WP_004476800.1">
    <property type="nucleotide sequence ID" value="NZ_AHON02000073.1"/>
</dbReference>
<dbReference type="EMBL" id="AHON02000073">
    <property type="protein sequence ID" value="EKO32355.1"/>
    <property type="molecule type" value="Genomic_DNA"/>
</dbReference>
<dbReference type="Pfam" id="PF25302">
    <property type="entry name" value="NADase_transloc"/>
    <property type="match status" value="1"/>
</dbReference>
<comment type="caution">
    <text evidence="2">The sequence shown here is derived from an EMBL/GenBank/DDBJ whole genome shotgun (WGS) entry which is preliminary data.</text>
</comment>